<keyword evidence="2" id="KW-1185">Reference proteome</keyword>
<evidence type="ECO:0000313" key="1">
    <source>
        <dbReference type="EMBL" id="RCH81008.1"/>
    </source>
</evidence>
<gene>
    <name evidence="1" type="ORF">CU097_002445</name>
</gene>
<sequence>MEFVVDSMPDITLKFSPGECFLKCTNEEYKADACISADENELSILEASGKILLDDNSKYGSDHIKIHYGALSIFNAVYKMYYWATEATASKLHIPFLHARHDMIHLWSLGLCSSKLYFSKKVFKCKVPRDMTESKDILALGNLSWSYKCLLENSVKVIKTMKEEHEEYSLQKILSSGAESRTSLSTLLKLDIQKP</sequence>
<dbReference type="Proteomes" id="UP000252139">
    <property type="component" value="Unassembled WGS sequence"/>
</dbReference>
<comment type="caution">
    <text evidence="1">The sequence shown here is derived from an EMBL/GenBank/DDBJ whole genome shotgun (WGS) entry which is preliminary data.</text>
</comment>
<feature type="non-terminal residue" evidence="1">
    <location>
        <position position="195"/>
    </location>
</feature>
<evidence type="ECO:0000313" key="2">
    <source>
        <dbReference type="Proteomes" id="UP000252139"/>
    </source>
</evidence>
<dbReference type="AlphaFoldDB" id="A0A367ITL3"/>
<dbReference type="EMBL" id="PJQL01003628">
    <property type="protein sequence ID" value="RCH81008.1"/>
    <property type="molecule type" value="Genomic_DNA"/>
</dbReference>
<dbReference type="OrthoDB" id="2425129at2759"/>
<name>A0A367ITL3_RHIAZ</name>
<accession>A0A367ITL3</accession>
<protein>
    <submittedName>
        <fullName evidence="1">Uncharacterized protein</fullName>
    </submittedName>
</protein>
<proteinExistence type="predicted"/>
<organism evidence="1 2">
    <name type="scientific">Rhizopus azygosporus</name>
    <name type="common">Rhizopus microsporus var. azygosporus</name>
    <dbReference type="NCBI Taxonomy" id="86630"/>
    <lineage>
        <taxon>Eukaryota</taxon>
        <taxon>Fungi</taxon>
        <taxon>Fungi incertae sedis</taxon>
        <taxon>Mucoromycota</taxon>
        <taxon>Mucoromycotina</taxon>
        <taxon>Mucoromycetes</taxon>
        <taxon>Mucorales</taxon>
        <taxon>Mucorineae</taxon>
        <taxon>Rhizopodaceae</taxon>
        <taxon>Rhizopus</taxon>
    </lineage>
</organism>
<reference evidence="1 2" key="1">
    <citation type="journal article" date="2018" name="G3 (Bethesda)">
        <title>Phylogenetic and Phylogenomic Definition of Rhizopus Species.</title>
        <authorList>
            <person name="Gryganskyi A.P."/>
            <person name="Golan J."/>
            <person name="Dolatabadi S."/>
            <person name="Mondo S."/>
            <person name="Robb S."/>
            <person name="Idnurm A."/>
            <person name="Muszewska A."/>
            <person name="Steczkiewicz K."/>
            <person name="Masonjones S."/>
            <person name="Liao H.L."/>
            <person name="Gajdeczka M.T."/>
            <person name="Anike F."/>
            <person name="Vuek A."/>
            <person name="Anishchenko I.M."/>
            <person name="Voigt K."/>
            <person name="de Hoog G.S."/>
            <person name="Smith M.E."/>
            <person name="Heitman J."/>
            <person name="Vilgalys R."/>
            <person name="Stajich J.E."/>
        </authorList>
    </citation>
    <scope>NUCLEOTIDE SEQUENCE [LARGE SCALE GENOMIC DNA]</scope>
    <source>
        <strain evidence="1 2">CBS 357.93</strain>
    </source>
</reference>